<comment type="caution">
    <text evidence="2">The sequence shown here is derived from an EMBL/GenBank/DDBJ whole genome shotgun (WGS) entry which is preliminary data.</text>
</comment>
<proteinExistence type="predicted"/>
<dbReference type="EMBL" id="LMZQ01000002">
    <property type="protein sequence ID" value="KRT17472.1"/>
    <property type="molecule type" value="Genomic_DNA"/>
</dbReference>
<sequence>MLNFLKMPEDYQDLVLATYKKKCEERKLHLNLLKPTTVKLKRECLKKYDASDEAKDVFSDFFDKDKMDNISLILSQADPGDFRALLNHINGITTRTDEKNSELLAWLIDFRPRPSTTYYKSFDRERQNEIEEVIGATDVKLEEPQKVTGENEAWNSENEEIIINEEADKQGDLIEEVKGPIVETTDIGVTGQPIYIKEKEEETNKVDYIETEYVRLFSPRYITISCIILLLVGSTSFAVWERSATTVKVPSEGEKFMYWDEDHYEPVKDEKQNVGMPIIPLNVRTLTQQRKINLPDTLTNYSIGKVWYKGHGKDHEFFTDSGSYPKDIQRVLKPLTSTILIKYTSNYRYMLTRLVWFLCAAVFISLCGFAVSKLEKEVKRSGEETKTEEGEIVEFRSNELQATSV</sequence>
<dbReference type="Proteomes" id="UP000051950">
    <property type="component" value="Unassembled WGS sequence"/>
</dbReference>
<evidence type="ECO:0000313" key="3">
    <source>
        <dbReference type="Proteomes" id="UP000051950"/>
    </source>
</evidence>
<protein>
    <submittedName>
        <fullName evidence="2">Uncharacterized protein</fullName>
    </submittedName>
</protein>
<accession>A0A0T5VUJ2</accession>
<keyword evidence="1" id="KW-0472">Membrane</keyword>
<gene>
    <name evidence="2" type="ORF">ASU31_02700</name>
</gene>
<feature type="transmembrane region" description="Helical" evidence="1">
    <location>
        <begin position="221"/>
        <end position="240"/>
    </location>
</feature>
<keyword evidence="1" id="KW-0812">Transmembrane</keyword>
<name>A0A0T5VUJ2_9SPHI</name>
<evidence type="ECO:0000256" key="1">
    <source>
        <dbReference type="SAM" id="Phobius"/>
    </source>
</evidence>
<keyword evidence="3" id="KW-1185">Reference proteome</keyword>
<feature type="transmembrane region" description="Helical" evidence="1">
    <location>
        <begin position="354"/>
        <end position="371"/>
    </location>
</feature>
<organism evidence="2 3">
    <name type="scientific">Pedobacter ginsenosidimutans</name>
    <dbReference type="NCBI Taxonomy" id="687842"/>
    <lineage>
        <taxon>Bacteria</taxon>
        <taxon>Pseudomonadati</taxon>
        <taxon>Bacteroidota</taxon>
        <taxon>Sphingobacteriia</taxon>
        <taxon>Sphingobacteriales</taxon>
        <taxon>Sphingobacteriaceae</taxon>
        <taxon>Pedobacter</taxon>
    </lineage>
</organism>
<evidence type="ECO:0000313" key="2">
    <source>
        <dbReference type="EMBL" id="KRT17472.1"/>
    </source>
</evidence>
<dbReference type="AlphaFoldDB" id="A0A0T5VUJ2"/>
<keyword evidence="1" id="KW-1133">Transmembrane helix</keyword>
<reference evidence="2 3" key="1">
    <citation type="submission" date="2015-11" db="EMBL/GenBank/DDBJ databases">
        <title>Sequence of Pedobacter ginsenosidimutans.</title>
        <authorList>
            <person name="Carson E."/>
            <person name="Keyser V."/>
            <person name="Newman J."/>
            <person name="Miller J."/>
        </authorList>
    </citation>
    <scope>NUCLEOTIDE SEQUENCE [LARGE SCALE GENOMIC DNA]</scope>
    <source>
        <strain evidence="2 3">KACC 14530</strain>
    </source>
</reference>